<name>A0A8H3QPI8_9GLOM</name>
<sequence length="177" mass="20670">MKNRPYPLCSGYIYYGDIDFTAEEILNIIIIASDFNLNELVQHSKEYFYDNRKEILQNGNFLDCAQEYLNKVMPYERLLPKEIKKEILRTYIFNKSDQILKSRLINERWNLWIGSTNKIGRIIDSENAIRWFKGWGPIFGDLNGYSNDLVMTSLDIGSSSSGSYKDIGIPNQFKVQE</sequence>
<dbReference type="OrthoDB" id="1022638at2759"/>
<evidence type="ECO:0000313" key="2">
    <source>
        <dbReference type="Proteomes" id="UP000615446"/>
    </source>
</evidence>
<dbReference type="AlphaFoldDB" id="A0A8H3QPI8"/>
<comment type="caution">
    <text evidence="1">The sequence shown here is derived from an EMBL/GenBank/DDBJ whole genome shotgun (WGS) entry which is preliminary data.</text>
</comment>
<evidence type="ECO:0000313" key="1">
    <source>
        <dbReference type="EMBL" id="GES87066.1"/>
    </source>
</evidence>
<accession>A0A8H3QPI8</accession>
<protein>
    <submittedName>
        <fullName evidence="1">Uncharacterized protein</fullName>
    </submittedName>
</protein>
<dbReference type="Proteomes" id="UP000615446">
    <property type="component" value="Unassembled WGS sequence"/>
</dbReference>
<proteinExistence type="predicted"/>
<dbReference type="EMBL" id="BLAL01000162">
    <property type="protein sequence ID" value="GES87066.1"/>
    <property type="molecule type" value="Genomic_DNA"/>
</dbReference>
<organism evidence="1 2">
    <name type="scientific">Rhizophagus clarus</name>
    <dbReference type="NCBI Taxonomy" id="94130"/>
    <lineage>
        <taxon>Eukaryota</taxon>
        <taxon>Fungi</taxon>
        <taxon>Fungi incertae sedis</taxon>
        <taxon>Mucoromycota</taxon>
        <taxon>Glomeromycotina</taxon>
        <taxon>Glomeromycetes</taxon>
        <taxon>Glomerales</taxon>
        <taxon>Glomeraceae</taxon>
        <taxon>Rhizophagus</taxon>
    </lineage>
</organism>
<gene>
    <name evidence="1" type="ORF">RCL2_001409000</name>
</gene>
<reference evidence="1" key="1">
    <citation type="submission" date="2019-10" db="EMBL/GenBank/DDBJ databases">
        <title>Conservation and host-specific expression of non-tandemly repeated heterogenous ribosome RNA gene in arbuscular mycorrhizal fungi.</title>
        <authorList>
            <person name="Maeda T."/>
            <person name="Kobayashi Y."/>
            <person name="Nakagawa T."/>
            <person name="Ezawa T."/>
            <person name="Yamaguchi K."/>
            <person name="Bino T."/>
            <person name="Nishimoto Y."/>
            <person name="Shigenobu S."/>
            <person name="Kawaguchi M."/>
        </authorList>
    </citation>
    <scope>NUCLEOTIDE SEQUENCE</scope>
    <source>
        <strain evidence="1">HR1</strain>
    </source>
</reference>